<dbReference type="Proteomes" id="UP000738325">
    <property type="component" value="Unassembled WGS sequence"/>
</dbReference>
<feature type="compositionally biased region" description="Basic and acidic residues" evidence="1">
    <location>
        <begin position="158"/>
        <end position="183"/>
    </location>
</feature>
<reference evidence="2" key="1">
    <citation type="journal article" date="2020" name="Fungal Divers.">
        <title>Resolving the Mortierellaceae phylogeny through synthesis of multi-gene phylogenetics and phylogenomics.</title>
        <authorList>
            <person name="Vandepol N."/>
            <person name="Liber J."/>
            <person name="Desiro A."/>
            <person name="Na H."/>
            <person name="Kennedy M."/>
            <person name="Barry K."/>
            <person name="Grigoriev I.V."/>
            <person name="Miller A.N."/>
            <person name="O'Donnell K."/>
            <person name="Stajich J.E."/>
            <person name="Bonito G."/>
        </authorList>
    </citation>
    <scope>NUCLEOTIDE SEQUENCE</scope>
    <source>
        <strain evidence="2">REB-010B</strain>
    </source>
</reference>
<comment type="caution">
    <text evidence="2">The sequence shown here is derived from an EMBL/GenBank/DDBJ whole genome shotgun (WGS) entry which is preliminary data.</text>
</comment>
<gene>
    <name evidence="2" type="ORF">BGZ99_003123</name>
</gene>
<proteinExistence type="predicted"/>
<keyword evidence="3" id="KW-1185">Reference proteome</keyword>
<feature type="region of interest" description="Disordered" evidence="1">
    <location>
        <begin position="128"/>
        <end position="183"/>
    </location>
</feature>
<evidence type="ECO:0000256" key="1">
    <source>
        <dbReference type="SAM" id="MobiDB-lite"/>
    </source>
</evidence>
<dbReference type="AlphaFoldDB" id="A0A9P6RQE4"/>
<dbReference type="OrthoDB" id="2437832at2759"/>
<feature type="region of interest" description="Disordered" evidence="1">
    <location>
        <begin position="86"/>
        <end position="110"/>
    </location>
</feature>
<protein>
    <submittedName>
        <fullName evidence="2">Uncharacterized protein</fullName>
    </submittedName>
</protein>
<evidence type="ECO:0000313" key="3">
    <source>
        <dbReference type="Proteomes" id="UP000738325"/>
    </source>
</evidence>
<feature type="compositionally biased region" description="Basic and acidic residues" evidence="1">
    <location>
        <begin position="128"/>
        <end position="137"/>
    </location>
</feature>
<dbReference type="EMBL" id="JAAAIP010000200">
    <property type="protein sequence ID" value="KAG0322872.1"/>
    <property type="molecule type" value="Genomic_DNA"/>
</dbReference>
<sequence>MGIPISFDVHEEDAVRNRLCTATDCPCPDCGQRRLIRLGAAVAHHQSRGGHRVPTGYIYMDLPGTPLRHTGPNTAVSHALAARDEGGEAWRSQEQGRGDVGGGRIDSDSRRQRHIQEWAVRMEGQDYYHDSDPEYRGRVGRGRTEEDESGSSEVGAVEEGRGHEWVGRRGGDDGGDRRIAVRS</sequence>
<accession>A0A9P6RQE4</accession>
<organism evidence="2 3">
    <name type="scientific">Dissophora globulifera</name>
    <dbReference type="NCBI Taxonomy" id="979702"/>
    <lineage>
        <taxon>Eukaryota</taxon>
        <taxon>Fungi</taxon>
        <taxon>Fungi incertae sedis</taxon>
        <taxon>Mucoromycota</taxon>
        <taxon>Mortierellomycotina</taxon>
        <taxon>Mortierellomycetes</taxon>
        <taxon>Mortierellales</taxon>
        <taxon>Mortierellaceae</taxon>
        <taxon>Dissophora</taxon>
    </lineage>
</organism>
<evidence type="ECO:0000313" key="2">
    <source>
        <dbReference type="EMBL" id="KAG0322872.1"/>
    </source>
</evidence>
<name>A0A9P6RQE4_9FUNG</name>